<dbReference type="EMBL" id="JAPQKO010000006">
    <property type="protein sequence ID" value="KAJ5156706.1"/>
    <property type="molecule type" value="Genomic_DNA"/>
</dbReference>
<reference evidence="2" key="1">
    <citation type="submission" date="2022-11" db="EMBL/GenBank/DDBJ databases">
        <authorList>
            <person name="Petersen C."/>
        </authorList>
    </citation>
    <scope>NUCLEOTIDE SEQUENCE</scope>
    <source>
        <strain evidence="2">IBT 21917</strain>
    </source>
</reference>
<gene>
    <name evidence="2" type="ORF">N7492_009509</name>
</gene>
<evidence type="ECO:0000313" key="3">
    <source>
        <dbReference type="Proteomes" id="UP001146351"/>
    </source>
</evidence>
<dbReference type="Proteomes" id="UP001146351">
    <property type="component" value="Unassembled WGS sequence"/>
</dbReference>
<dbReference type="AlphaFoldDB" id="A0A9W9HSM0"/>
<feature type="signal peptide" evidence="1">
    <location>
        <begin position="1"/>
        <end position="18"/>
    </location>
</feature>
<dbReference type="OrthoDB" id="5383967at2759"/>
<keyword evidence="3" id="KW-1185">Reference proteome</keyword>
<reference evidence="2" key="2">
    <citation type="journal article" date="2023" name="IMA Fungus">
        <title>Comparative genomic study of the Penicillium genus elucidates a diverse pangenome and 15 lateral gene transfer events.</title>
        <authorList>
            <person name="Petersen C."/>
            <person name="Sorensen T."/>
            <person name="Nielsen M.R."/>
            <person name="Sondergaard T.E."/>
            <person name="Sorensen J.L."/>
            <person name="Fitzpatrick D.A."/>
            <person name="Frisvad J.C."/>
            <person name="Nielsen K.L."/>
        </authorList>
    </citation>
    <scope>NUCLEOTIDE SEQUENCE</scope>
    <source>
        <strain evidence="2">IBT 21917</strain>
    </source>
</reference>
<feature type="chain" id="PRO_5040970311" evidence="1">
    <location>
        <begin position="19"/>
        <end position="497"/>
    </location>
</feature>
<comment type="caution">
    <text evidence="2">The sequence shown here is derived from an EMBL/GenBank/DDBJ whole genome shotgun (WGS) entry which is preliminary data.</text>
</comment>
<proteinExistence type="predicted"/>
<name>A0A9W9HSM0_9EURO</name>
<protein>
    <submittedName>
        <fullName evidence="2">Uncharacterized protein</fullName>
    </submittedName>
</protein>
<sequence length="497" mass="54054">MRSTIALAVIALLPAVQGAPANSTLARRCGIVNQFYHQKADDYNQYGTGDWLNHWWDSNTDNWKDGDGFAKAFGHWGLGNFNFNCHDDGSDSNCNVDKVCDNEITNNKDDARQTYYVLTSISNLHAYFKRLSEALTTAGVGAALSKDNWAQVFYDYEKDDNALILKEILNGVAIAAGVILGLAAFGTGAVAFAGAAGTAMVGGAMGGANLALDGHQDDTFEKAADLGGILGSFFTDTMKSFTQQNDDLMDGKIVNDHDIRSYIADGAMMTQDDQWGKNQIVDALNAQIIGISINQLWRQQRVFVMGGGACGDGQGIGDGPQDTMVCRDGKAWYLYYWAIPGDRPKTGQGQYGFVHFPPGAQVLNKGDYKDISVQDVINSSLDAWNVAGLDYNEDTRKSRAEDAVQQGWANPAQKGASWEGIFNIPVCDVGWAVDGDLHRKEWVLQPYGKDSRPNWCGPICEGDHQKTIDFINAAQMGGVLSPKYQCGLHKDYNSKAG</sequence>
<keyword evidence="1" id="KW-0732">Signal</keyword>
<accession>A0A9W9HSM0</accession>
<evidence type="ECO:0000256" key="1">
    <source>
        <dbReference type="SAM" id="SignalP"/>
    </source>
</evidence>
<evidence type="ECO:0000313" key="2">
    <source>
        <dbReference type="EMBL" id="KAJ5156706.1"/>
    </source>
</evidence>
<organism evidence="2 3">
    <name type="scientific">Penicillium capsulatum</name>
    <dbReference type="NCBI Taxonomy" id="69766"/>
    <lineage>
        <taxon>Eukaryota</taxon>
        <taxon>Fungi</taxon>
        <taxon>Dikarya</taxon>
        <taxon>Ascomycota</taxon>
        <taxon>Pezizomycotina</taxon>
        <taxon>Eurotiomycetes</taxon>
        <taxon>Eurotiomycetidae</taxon>
        <taxon>Eurotiales</taxon>
        <taxon>Aspergillaceae</taxon>
        <taxon>Penicillium</taxon>
    </lineage>
</organism>